<feature type="repeat" description="PPR" evidence="3">
    <location>
        <begin position="468"/>
        <end position="502"/>
    </location>
</feature>
<dbReference type="PROSITE" id="PS51375">
    <property type="entry name" value="PPR"/>
    <property type="match status" value="7"/>
</dbReference>
<dbReference type="Gene3D" id="1.25.40.10">
    <property type="entry name" value="Tetratricopeptide repeat domain"/>
    <property type="match status" value="3"/>
</dbReference>
<evidence type="ECO:0000313" key="4">
    <source>
        <dbReference type="EMBL" id="WOL07389.1"/>
    </source>
</evidence>
<dbReference type="InterPro" id="IPR002885">
    <property type="entry name" value="PPR_rpt"/>
</dbReference>
<organism evidence="4 5">
    <name type="scientific">Canna indica</name>
    <name type="common">Indian-shot</name>
    <dbReference type="NCBI Taxonomy" id="4628"/>
    <lineage>
        <taxon>Eukaryota</taxon>
        <taxon>Viridiplantae</taxon>
        <taxon>Streptophyta</taxon>
        <taxon>Embryophyta</taxon>
        <taxon>Tracheophyta</taxon>
        <taxon>Spermatophyta</taxon>
        <taxon>Magnoliopsida</taxon>
        <taxon>Liliopsida</taxon>
        <taxon>Zingiberales</taxon>
        <taxon>Cannaceae</taxon>
        <taxon>Canna</taxon>
    </lineage>
</organism>
<dbReference type="SUPFAM" id="SSF81901">
    <property type="entry name" value="HCP-like"/>
    <property type="match status" value="1"/>
</dbReference>
<dbReference type="InterPro" id="IPR011990">
    <property type="entry name" value="TPR-like_helical_dom_sf"/>
</dbReference>
<proteinExistence type="inferred from homology"/>
<feature type="repeat" description="PPR" evidence="3">
    <location>
        <begin position="363"/>
        <end position="397"/>
    </location>
</feature>
<dbReference type="EMBL" id="CP136894">
    <property type="protein sequence ID" value="WOL07389.1"/>
    <property type="molecule type" value="Genomic_DNA"/>
</dbReference>
<dbReference type="Pfam" id="PF13041">
    <property type="entry name" value="PPR_2"/>
    <property type="match status" value="2"/>
</dbReference>
<feature type="repeat" description="PPR" evidence="3">
    <location>
        <begin position="290"/>
        <end position="324"/>
    </location>
</feature>
<evidence type="ECO:0000256" key="1">
    <source>
        <dbReference type="ARBA" id="ARBA00007626"/>
    </source>
</evidence>
<evidence type="ECO:0000256" key="3">
    <source>
        <dbReference type="PROSITE-ProRule" id="PRU00708"/>
    </source>
</evidence>
<gene>
    <name evidence="4" type="ORF">Cni_G16130</name>
</gene>
<reference evidence="4 5" key="1">
    <citation type="submission" date="2023-10" db="EMBL/GenBank/DDBJ databases">
        <title>Chromosome-scale genome assembly provides insights into flower coloration mechanisms of Canna indica.</title>
        <authorList>
            <person name="Li C."/>
        </authorList>
    </citation>
    <scope>NUCLEOTIDE SEQUENCE [LARGE SCALE GENOMIC DNA]</scope>
    <source>
        <tissue evidence="4">Flower</tissue>
    </source>
</reference>
<dbReference type="PANTHER" id="PTHR47447">
    <property type="entry name" value="OS03G0856100 PROTEIN"/>
    <property type="match status" value="1"/>
</dbReference>
<dbReference type="AlphaFoldDB" id="A0AAQ3KEL4"/>
<keyword evidence="5" id="KW-1185">Reference proteome</keyword>
<dbReference type="PANTHER" id="PTHR47447:SF17">
    <property type="entry name" value="OS12G0638900 PROTEIN"/>
    <property type="match status" value="1"/>
</dbReference>
<dbReference type="Pfam" id="PF01535">
    <property type="entry name" value="PPR"/>
    <property type="match status" value="1"/>
</dbReference>
<accession>A0AAQ3KEL4</accession>
<name>A0AAQ3KEL4_9LILI</name>
<feature type="repeat" description="PPR" evidence="3">
    <location>
        <begin position="433"/>
        <end position="467"/>
    </location>
</feature>
<sequence length="591" mass="67374">MRWYRFFPASIRLSGFPTNSRMTSSDWIAIARFFSSQIHHNYHLNGGSICSKSQHRVVSHSYRSNLIHTAIPTRTASGLYSSFKPQLYSSSSELLVPGAPNSCSSIDGSGDGRFGTASNKVYEALLSASGSGESLENALDVLDIELTTELVDDVLQMLRYEEKLAFRFFTWAGRQYGYSHEPHTYNFMIDVLSSTNYKAKQFGVVCDILDYMKRNNKSSVPVNTLVTILRTYTEKHLTHLRKFAKKKRIKMRTPPETDAFNLLVDALCKCSLVKEAENMFHRLKSKVTPNAETYNIMFFGWCRVRDPKKAMKVLEEMIKMGHTPENFTYNAAIDSFCSSGMVSEARELFEFMRNEGSTISSPTAKTYSLMIIALAKSDQLDECFKLLAVMRVSGCLPDVSTYKEIVEGMCLAGKVDAAYKVLEMMAETGFRPDILTYNCFLKVLCNLKKAGEAIRLCEKMIEAGCEPSVHTYNMLITMYFEMGEPDRAVYMWQEMERRGCARVPDTYGIMILGLFNCDREDDACFLLAEIIERQIKLSYPSFDSILSRLSKIGNLSAIHQLSEHMRRFYNVAMSRRFAISQKKRRISLRRI</sequence>
<evidence type="ECO:0000313" key="5">
    <source>
        <dbReference type="Proteomes" id="UP001327560"/>
    </source>
</evidence>
<feature type="repeat" description="PPR" evidence="3">
    <location>
        <begin position="325"/>
        <end position="359"/>
    </location>
</feature>
<feature type="repeat" description="PPR" evidence="3">
    <location>
        <begin position="256"/>
        <end position="286"/>
    </location>
</feature>
<evidence type="ECO:0000256" key="2">
    <source>
        <dbReference type="ARBA" id="ARBA00022737"/>
    </source>
</evidence>
<dbReference type="Proteomes" id="UP001327560">
    <property type="component" value="Chromosome 5"/>
</dbReference>
<protein>
    <submittedName>
        <fullName evidence="4">Pentatricopeptide repeat-containing protein</fullName>
    </submittedName>
</protein>
<dbReference type="NCBIfam" id="TIGR00756">
    <property type="entry name" value="PPR"/>
    <property type="match status" value="6"/>
</dbReference>
<feature type="repeat" description="PPR" evidence="3">
    <location>
        <begin position="398"/>
        <end position="432"/>
    </location>
</feature>
<comment type="similarity">
    <text evidence="1">Belongs to the PPR family. P subfamily.</text>
</comment>
<dbReference type="Pfam" id="PF12854">
    <property type="entry name" value="PPR_1"/>
    <property type="match status" value="1"/>
</dbReference>
<keyword evidence="2" id="KW-0677">Repeat</keyword>